<dbReference type="AlphaFoldDB" id="A0A645C489"/>
<proteinExistence type="predicted"/>
<protein>
    <submittedName>
        <fullName evidence="1">Uncharacterized protein</fullName>
    </submittedName>
</protein>
<organism evidence="1">
    <name type="scientific">bioreactor metagenome</name>
    <dbReference type="NCBI Taxonomy" id="1076179"/>
    <lineage>
        <taxon>unclassified sequences</taxon>
        <taxon>metagenomes</taxon>
        <taxon>ecological metagenomes</taxon>
    </lineage>
</organism>
<evidence type="ECO:0000313" key="1">
    <source>
        <dbReference type="EMBL" id="MPM72449.1"/>
    </source>
</evidence>
<sequence>MDIKFKQILDVDSFEYLQQSLPEVSIEIFMHILITIQSVHCTQKNGLNLTIEQFL</sequence>
<name>A0A645C489_9ZZZZ</name>
<comment type="caution">
    <text evidence="1">The sequence shown here is derived from an EMBL/GenBank/DDBJ whole genome shotgun (WGS) entry which is preliminary data.</text>
</comment>
<reference evidence="1" key="1">
    <citation type="submission" date="2019-08" db="EMBL/GenBank/DDBJ databases">
        <authorList>
            <person name="Kucharzyk K."/>
            <person name="Murdoch R.W."/>
            <person name="Higgins S."/>
            <person name="Loffler F."/>
        </authorList>
    </citation>
    <scope>NUCLEOTIDE SEQUENCE</scope>
</reference>
<accession>A0A645C489</accession>
<dbReference type="EMBL" id="VSSQ01024755">
    <property type="protein sequence ID" value="MPM72449.1"/>
    <property type="molecule type" value="Genomic_DNA"/>
</dbReference>
<gene>
    <name evidence="1" type="ORF">SDC9_119425</name>
</gene>